<feature type="region of interest" description="Disordered" evidence="5">
    <location>
        <begin position="890"/>
        <end position="919"/>
    </location>
</feature>
<sequence>MEIEGTHFSADNPPQNQTLKKLRDAYFLQDGKFFFAVKESAKPTKRKQYEKKKKQKKKKKKEEVEEEEKERNPGKFTLLYSRENTRHCNTVVCDVLENISNETRLGQQAADDDDDDDDDDWDDEDDEDDDTDEQSYQTKPEVDDDGRIYKNPRNSPSAMCPRDEGQAELLGQKCLRKCSTDEDCKSKKKKCRCDGVCGMSCIKPERECPALNEVQYGVMTVTGKFFGDRVHYTCDPDYFIVGLTERTCRADGKWTGTTPSCKKDSRSFCSQPPKVKNARHNALPEQTTFDLDHEVQYFCNHGYMTTGIRKARCLLMEGIASWFGPDINCEAQMCGPPADIANGWHAGECYTYDCRVSYHCADGYELVGKAEKLCLADGTWTPKESPQCVQVTTVQCPKPENPVNGNAVYTSYAYNSIVSYECKYGYTVIGATTRRCGADRKWTGKTPTCQEINCGSPGVLYNGWIENIEAGTGLGASIIFRCNDHMKLEGNTSSVCQIDGKWRYPLPQCLAPCVVPQIENGNITVASHDRDHINNVTVVEHGERLLVYCEENYEFAANSTPVMCNNGTWSIVPSCSPARCKLMPKTPKNGIVIAPKTDHGMKAIFKCKDGFEIVGGGPQNASMSVECQYGNWIGDIPHCIQVYCPFPGFIENGKVFLMGNMGVYDYRPYVRKVVNNKQIMYDCEKGYVLDEGPTGATCISGNWSPKELPKCIPGQHPRLRWSRRRRSVSEEDLTMNYRKFIEFFRKIGKKLLHLEMNKSKEHSKHKIEGKNGNSSRHDNSTEALSWKKHSGHGNRSRLREEKMIDFLKIVYRKLQRIDARQSNNSTNSSMHDLLNAMSKNFFHVDLSESRRNNSGRGRSEFEIRNQREFIKLKREFERIMRFYNKSMRWNEKQNRKDSKKKGQSHGEKGKNKSKDKKKHRKNYYKGFYEFVNSYVTEKLSMLEARNATEELIKNMKIDKFTVRNGTTFTVGEINESSMLDNEIPAKEGVPKHRSKRIRNASEDSGPPRQKRRLLSLNGLPMNKKKRSAINVVGSSSWRSEKPRVPKRFTAYDDEKTRLFTFKELEAQQQSRSKRFLPPSELDNQIFLKNFVKYTKKLSLIEKDIHVLEEKTPAAIPTRRKRRILLTDTTLDSMNTPRAEVLRRRNTHSDSRTKQSSKLYDRGPAESNNAGIFGQGGGKSQKFQNDSISKQISRNSQKMIRSMYCNMHCWQLVPKHFSSKSTQAESRVPSSRERERALDLSAYKTSSSHLSFALLGFSKTTPLSASFDAFFISVHFLLEPSEEEAREQGIQLLAKVWKPSTNILTWGRHGNAAMQSSNRRVAFFGSDLDEFNASRVSFQVFRKMNIIMCTFLKVKQRKKEKTALVPQYDLSLKGLEEEERLRANLLLETALTLGTLRSKFIDAFSENSTVKFTLQSKVLLMILLGQFGSAVRSCKIYFQLKKN</sequence>
<keyword evidence="1" id="KW-0732">Signal</keyword>
<feature type="disulfide bond" evidence="4">
    <location>
        <begin position="234"/>
        <end position="261"/>
    </location>
</feature>
<feature type="region of interest" description="Disordered" evidence="5">
    <location>
        <begin position="984"/>
        <end position="1011"/>
    </location>
</feature>
<feature type="domain" description="Sushi" evidence="6">
    <location>
        <begin position="642"/>
        <end position="713"/>
    </location>
</feature>
<feature type="region of interest" description="Disordered" evidence="5">
    <location>
        <begin position="41"/>
        <end position="78"/>
    </location>
</feature>
<organism evidence="8 9">
    <name type="scientific">Melipona quadrifasciata</name>
    <dbReference type="NCBI Taxonomy" id="166423"/>
    <lineage>
        <taxon>Eukaryota</taxon>
        <taxon>Metazoa</taxon>
        <taxon>Ecdysozoa</taxon>
        <taxon>Arthropoda</taxon>
        <taxon>Hexapoda</taxon>
        <taxon>Insecta</taxon>
        <taxon>Pterygota</taxon>
        <taxon>Neoptera</taxon>
        <taxon>Endopterygota</taxon>
        <taxon>Hymenoptera</taxon>
        <taxon>Apocrita</taxon>
        <taxon>Aculeata</taxon>
        <taxon>Apoidea</taxon>
        <taxon>Anthophila</taxon>
        <taxon>Apidae</taxon>
        <taxon>Melipona</taxon>
    </lineage>
</organism>
<name>A0A0N0U3V1_9HYME</name>
<feature type="disulfide bond" evidence="4">
    <location>
        <begin position="482"/>
        <end position="509"/>
    </location>
</feature>
<dbReference type="Proteomes" id="UP000053105">
    <property type="component" value="Unassembled WGS sequence"/>
</dbReference>
<evidence type="ECO:0000259" key="6">
    <source>
        <dbReference type="PROSITE" id="PS50923"/>
    </source>
</evidence>
<keyword evidence="2" id="KW-0677">Repeat</keyword>
<feature type="domain" description="WAP" evidence="7">
    <location>
        <begin position="152"/>
        <end position="205"/>
    </location>
</feature>
<dbReference type="PROSITE" id="PS51390">
    <property type="entry name" value="WAP"/>
    <property type="match status" value="1"/>
</dbReference>
<feature type="domain" description="Sushi" evidence="6">
    <location>
        <begin position="578"/>
        <end position="641"/>
    </location>
</feature>
<feature type="compositionally biased region" description="Basic residues" evidence="5">
    <location>
        <begin position="43"/>
        <end position="60"/>
    </location>
</feature>
<evidence type="ECO:0000313" key="9">
    <source>
        <dbReference type="Proteomes" id="UP000053105"/>
    </source>
</evidence>
<feature type="domain" description="Sushi" evidence="6">
    <location>
        <begin position="394"/>
        <end position="451"/>
    </location>
</feature>
<keyword evidence="3 4" id="KW-1015">Disulfide bond</keyword>
<dbReference type="InterPro" id="IPR000436">
    <property type="entry name" value="Sushi_SCR_CCP_dom"/>
</dbReference>
<evidence type="ECO:0000256" key="4">
    <source>
        <dbReference type="PROSITE-ProRule" id="PRU00302"/>
    </source>
</evidence>
<dbReference type="PROSITE" id="PS50923">
    <property type="entry name" value="SUSHI"/>
    <property type="match status" value="7"/>
</dbReference>
<feature type="region of interest" description="Disordered" evidence="5">
    <location>
        <begin position="1135"/>
        <end position="1191"/>
    </location>
</feature>
<comment type="caution">
    <text evidence="4">Lacks conserved residue(s) required for the propagation of feature annotation.</text>
</comment>
<dbReference type="PANTHER" id="PTHR45656:SF4">
    <property type="entry name" value="PROTEIN CBR-CLEC-78"/>
    <property type="match status" value="1"/>
</dbReference>
<feature type="compositionally biased region" description="Basic residues" evidence="5">
    <location>
        <begin position="786"/>
        <end position="796"/>
    </location>
</feature>
<feature type="domain" description="Sushi" evidence="6">
    <location>
        <begin position="452"/>
        <end position="511"/>
    </location>
</feature>
<feature type="region of interest" description="Disordered" evidence="5">
    <location>
        <begin position="103"/>
        <end position="162"/>
    </location>
</feature>
<evidence type="ECO:0000256" key="5">
    <source>
        <dbReference type="SAM" id="MobiDB-lite"/>
    </source>
</evidence>
<feature type="disulfide bond" evidence="4">
    <location>
        <begin position="422"/>
        <end position="449"/>
    </location>
</feature>
<dbReference type="InterPro" id="IPR035976">
    <property type="entry name" value="Sushi/SCR/CCP_sf"/>
</dbReference>
<feature type="compositionally biased region" description="Basic and acidic residues" evidence="5">
    <location>
        <begin position="1139"/>
        <end position="1163"/>
    </location>
</feature>
<dbReference type="Gene3D" id="2.10.70.10">
    <property type="entry name" value="Complement Module, domain 1"/>
    <property type="match status" value="8"/>
</dbReference>
<feature type="domain" description="Sushi" evidence="6">
    <location>
        <begin position="199"/>
        <end position="263"/>
    </location>
</feature>
<dbReference type="SMART" id="SM00032">
    <property type="entry name" value="CCP"/>
    <property type="match status" value="8"/>
</dbReference>
<dbReference type="InterPro" id="IPR008197">
    <property type="entry name" value="WAP_dom"/>
</dbReference>
<accession>A0A0N0U3V1</accession>
<dbReference type="STRING" id="166423.A0A0N0U3V1"/>
<gene>
    <name evidence="8" type="ORF">WN51_03709</name>
</gene>
<dbReference type="EMBL" id="KQ435855">
    <property type="protein sequence ID" value="KOX70651.1"/>
    <property type="molecule type" value="Genomic_DNA"/>
</dbReference>
<evidence type="ECO:0000259" key="7">
    <source>
        <dbReference type="PROSITE" id="PS51390"/>
    </source>
</evidence>
<dbReference type="SUPFAM" id="SSF57535">
    <property type="entry name" value="Complement control module/SCR domain"/>
    <property type="match status" value="8"/>
</dbReference>
<keyword evidence="4" id="KW-0768">Sushi</keyword>
<reference evidence="8 9" key="1">
    <citation type="submission" date="2015-07" db="EMBL/GenBank/DDBJ databases">
        <title>The genome of Melipona quadrifasciata.</title>
        <authorList>
            <person name="Pan H."/>
            <person name="Kapheim K."/>
        </authorList>
    </citation>
    <scope>NUCLEOTIDE SEQUENCE [LARGE SCALE GENOMIC DNA]</scope>
    <source>
        <strain evidence="8">0111107301</strain>
        <tissue evidence="8">Whole body</tissue>
    </source>
</reference>
<evidence type="ECO:0000256" key="1">
    <source>
        <dbReference type="ARBA" id="ARBA00022729"/>
    </source>
</evidence>
<dbReference type="OrthoDB" id="5804959at2759"/>
<dbReference type="PANTHER" id="PTHR45656">
    <property type="entry name" value="PROTEIN CBR-CLEC-78"/>
    <property type="match status" value="1"/>
</dbReference>
<proteinExistence type="predicted"/>
<dbReference type="Pfam" id="PF00084">
    <property type="entry name" value="Sushi"/>
    <property type="match status" value="6"/>
</dbReference>
<keyword evidence="9" id="KW-1185">Reference proteome</keyword>
<protein>
    <submittedName>
        <fullName evidence="8">CUB and sushi domain-containing protein 3</fullName>
    </submittedName>
</protein>
<evidence type="ECO:0000256" key="2">
    <source>
        <dbReference type="ARBA" id="ARBA00022737"/>
    </source>
</evidence>
<evidence type="ECO:0000256" key="3">
    <source>
        <dbReference type="ARBA" id="ARBA00023157"/>
    </source>
</evidence>
<feature type="region of interest" description="Disordered" evidence="5">
    <location>
        <begin position="759"/>
        <end position="797"/>
    </location>
</feature>
<evidence type="ECO:0000313" key="8">
    <source>
        <dbReference type="EMBL" id="KOX70651.1"/>
    </source>
</evidence>
<feature type="domain" description="Sushi" evidence="6">
    <location>
        <begin position="332"/>
        <end position="390"/>
    </location>
</feature>
<dbReference type="CDD" id="cd00033">
    <property type="entry name" value="CCP"/>
    <property type="match status" value="7"/>
</dbReference>
<dbReference type="InterPro" id="IPR051277">
    <property type="entry name" value="SEZ6_CSMD_C4BPB_Regulators"/>
</dbReference>
<dbReference type="GO" id="GO:0005576">
    <property type="term" value="C:extracellular region"/>
    <property type="evidence" value="ECO:0007669"/>
    <property type="project" value="InterPro"/>
</dbReference>
<feature type="domain" description="Sushi" evidence="6">
    <location>
        <begin position="267"/>
        <end position="331"/>
    </location>
</feature>
<feature type="compositionally biased region" description="Acidic residues" evidence="5">
    <location>
        <begin position="110"/>
        <end position="133"/>
    </location>
</feature>
<dbReference type="GO" id="GO:0030414">
    <property type="term" value="F:peptidase inhibitor activity"/>
    <property type="evidence" value="ECO:0007669"/>
    <property type="project" value="InterPro"/>
</dbReference>